<dbReference type="InterPro" id="IPR036047">
    <property type="entry name" value="F-box-like_dom_sf"/>
</dbReference>
<dbReference type="InterPro" id="IPR001810">
    <property type="entry name" value="F-box_dom"/>
</dbReference>
<dbReference type="SMART" id="SM00256">
    <property type="entry name" value="FBOX"/>
    <property type="match status" value="1"/>
</dbReference>
<keyword evidence="3" id="KW-1185">Reference proteome</keyword>
<dbReference type="CDD" id="cd09917">
    <property type="entry name" value="F-box_SF"/>
    <property type="match status" value="1"/>
</dbReference>
<protein>
    <recommendedName>
        <fullName evidence="1">F-box domain-containing protein</fullName>
    </recommendedName>
</protein>
<evidence type="ECO:0000259" key="1">
    <source>
        <dbReference type="PROSITE" id="PS50181"/>
    </source>
</evidence>
<name>A0A5J9WS36_9POAL</name>
<accession>A0A5J9WS36</accession>
<evidence type="ECO:0000313" key="3">
    <source>
        <dbReference type="Proteomes" id="UP000324897"/>
    </source>
</evidence>
<dbReference type="AlphaFoldDB" id="A0A5J9WS36"/>
<comment type="caution">
    <text evidence="2">The sequence shown here is derived from an EMBL/GenBank/DDBJ whole genome shotgun (WGS) entry which is preliminary data.</text>
</comment>
<gene>
    <name evidence="2" type="ORF">EJB05_01530</name>
</gene>
<organism evidence="2 3">
    <name type="scientific">Eragrostis curvula</name>
    <name type="common">weeping love grass</name>
    <dbReference type="NCBI Taxonomy" id="38414"/>
    <lineage>
        <taxon>Eukaryota</taxon>
        <taxon>Viridiplantae</taxon>
        <taxon>Streptophyta</taxon>
        <taxon>Embryophyta</taxon>
        <taxon>Tracheophyta</taxon>
        <taxon>Spermatophyta</taxon>
        <taxon>Magnoliopsida</taxon>
        <taxon>Liliopsida</taxon>
        <taxon>Poales</taxon>
        <taxon>Poaceae</taxon>
        <taxon>PACMAD clade</taxon>
        <taxon>Chloridoideae</taxon>
        <taxon>Eragrostideae</taxon>
        <taxon>Eragrostidinae</taxon>
        <taxon>Eragrostis</taxon>
    </lineage>
</organism>
<reference evidence="2 3" key="1">
    <citation type="journal article" date="2019" name="Sci. Rep.">
        <title>A high-quality genome of Eragrostis curvula grass provides insights into Poaceae evolution and supports new strategies to enhance forage quality.</title>
        <authorList>
            <person name="Carballo J."/>
            <person name="Santos B.A.C.M."/>
            <person name="Zappacosta D."/>
            <person name="Garbus I."/>
            <person name="Selva J.P."/>
            <person name="Gallo C.A."/>
            <person name="Diaz A."/>
            <person name="Albertini E."/>
            <person name="Caccamo M."/>
            <person name="Echenique V."/>
        </authorList>
    </citation>
    <scope>NUCLEOTIDE SEQUENCE [LARGE SCALE GENOMIC DNA]</scope>
    <source>
        <strain evidence="3">cv. Victoria</strain>
        <tissue evidence="2">Leaf</tissue>
    </source>
</reference>
<dbReference type="Pfam" id="PF12937">
    <property type="entry name" value="F-box-like"/>
    <property type="match status" value="1"/>
</dbReference>
<proteinExistence type="predicted"/>
<feature type="non-terminal residue" evidence="2">
    <location>
        <position position="1"/>
    </location>
</feature>
<sequence length="400" mass="45040">MISGVRTMDRMYNIPDEVLELILLRLASPLHLIRAASTSKRLRRIVRDTGFLRRFASLNEKHLVAGSYYNYSSIIPSTDSPSPVFVPSPSAAMDSSRFSLDFLWSDDICSSDPSLWTISDSRGSLLLLTFNDNDYEDNCSSSWCLRAVVCEPSTRRYTIVAPLVRSDCWDMNPGPFFLDSGADDTGGGISLSSFRLVCVLRERYCHPCHHRAVTFTSSAGGSCGSWRESNVEWQTSMFFMGHTKASLYWHVGNRTVAVMDRRTAEFTSSRLPGTEETYWNAHRVVAGRDGEARIVIKEAGGVLKVFVKSQDGSSEWALEKRIQLSNVLPGCNPSNFSHERAWIMVRVRDTALIVIELFGERWAYRLDIETMEAEQVSRDAVYNVAFPCELPWPPAFHASN</sequence>
<dbReference type="EMBL" id="RWGY01000002">
    <property type="protein sequence ID" value="TVU50170.1"/>
    <property type="molecule type" value="Genomic_DNA"/>
</dbReference>
<dbReference type="PANTHER" id="PTHR33207">
    <property type="entry name" value="F-BOX DOMAIN CONTAINING PROTEIN-RELATED"/>
    <property type="match status" value="1"/>
</dbReference>
<evidence type="ECO:0000313" key="2">
    <source>
        <dbReference type="EMBL" id="TVU50170.1"/>
    </source>
</evidence>
<dbReference type="Proteomes" id="UP000324897">
    <property type="component" value="Chromosome 6"/>
</dbReference>
<dbReference type="SUPFAM" id="SSF81383">
    <property type="entry name" value="F-box domain"/>
    <property type="match status" value="1"/>
</dbReference>
<dbReference type="PROSITE" id="PS50181">
    <property type="entry name" value="FBOX"/>
    <property type="match status" value="1"/>
</dbReference>
<feature type="domain" description="F-box" evidence="1">
    <location>
        <begin position="8"/>
        <end position="55"/>
    </location>
</feature>
<dbReference type="Gramene" id="TVU50170">
    <property type="protein sequence ID" value="TVU50170"/>
    <property type="gene ID" value="EJB05_01530"/>
</dbReference>
<dbReference type="OrthoDB" id="615024at2759"/>